<dbReference type="SUPFAM" id="SSF52266">
    <property type="entry name" value="SGNH hydrolase"/>
    <property type="match status" value="1"/>
</dbReference>
<keyword evidence="3" id="KW-1185">Reference proteome</keyword>
<keyword evidence="1" id="KW-1133">Transmembrane helix</keyword>
<feature type="transmembrane region" description="Helical" evidence="1">
    <location>
        <begin position="122"/>
        <end position="141"/>
    </location>
</feature>
<keyword evidence="1" id="KW-0812">Transmembrane</keyword>
<keyword evidence="1" id="KW-0472">Membrane</keyword>
<dbReference type="InterPro" id="IPR036514">
    <property type="entry name" value="SGNH_hydro_sf"/>
</dbReference>
<dbReference type="Proteomes" id="UP001501509">
    <property type="component" value="Unassembled WGS sequence"/>
</dbReference>
<dbReference type="Pfam" id="PF13560">
    <property type="entry name" value="HTH_31"/>
    <property type="match status" value="1"/>
</dbReference>
<evidence type="ECO:0000313" key="3">
    <source>
        <dbReference type="Proteomes" id="UP001501509"/>
    </source>
</evidence>
<sequence>MVSESERPTPRHAATPADFVATMRQLKSWAGLSFRQLERRAAQAGEALPRTTVTSALSRDRVPQEHLVTAFARACGCDDDEVREWAAARRRVAVVEVAPPNPPPPEPPASVKPTRNPRRIRLLAELGVVTALIAVGVAVILDDPANEPTRQPLSMGGTPPSPPATLKVPPPTEAQLRRLPAAPAGAPTVLYVGDSLVTETSRALTYFVHRSGKAKVVSTARPRATLCDYLRPDRLSALIARTRPRLVLLQFWGHSSTGCTGGGAPGSEEYFARYHSAARQAAQQITQQSVRLGIPRPRLVWILQGPDRARPERVRRLNEDVYQTVADEYGDLVSDAGHQVSLAANVYETVRDGRYRWTAFLPCDDAERRYGLCTHPRAFGGVAQLHPDHDARQLCRSTSPIRDRCTVSSPGVIRYTTVIAQTVAESL</sequence>
<gene>
    <name evidence="2" type="ORF">GCM10010411_19910</name>
</gene>
<name>A0ABN3PIG9_9ACTN</name>
<accession>A0ABN3PIG9</accession>
<organism evidence="2 3">
    <name type="scientific">Actinomadura fulvescens</name>
    <dbReference type="NCBI Taxonomy" id="46160"/>
    <lineage>
        <taxon>Bacteria</taxon>
        <taxon>Bacillati</taxon>
        <taxon>Actinomycetota</taxon>
        <taxon>Actinomycetes</taxon>
        <taxon>Streptosporangiales</taxon>
        <taxon>Thermomonosporaceae</taxon>
        <taxon>Actinomadura</taxon>
    </lineage>
</organism>
<evidence type="ECO:0000256" key="1">
    <source>
        <dbReference type="SAM" id="Phobius"/>
    </source>
</evidence>
<dbReference type="RefSeq" id="WP_344539852.1">
    <property type="nucleotide sequence ID" value="NZ_BAAATD010000002.1"/>
</dbReference>
<proteinExistence type="predicted"/>
<evidence type="ECO:0000313" key="2">
    <source>
        <dbReference type="EMBL" id="GAA2587147.1"/>
    </source>
</evidence>
<protein>
    <submittedName>
        <fullName evidence="2">Uncharacterized protein</fullName>
    </submittedName>
</protein>
<comment type="caution">
    <text evidence="2">The sequence shown here is derived from an EMBL/GenBank/DDBJ whole genome shotgun (WGS) entry which is preliminary data.</text>
</comment>
<reference evidence="2 3" key="1">
    <citation type="journal article" date="2019" name="Int. J. Syst. Evol. Microbiol.">
        <title>The Global Catalogue of Microorganisms (GCM) 10K type strain sequencing project: providing services to taxonomists for standard genome sequencing and annotation.</title>
        <authorList>
            <consortium name="The Broad Institute Genomics Platform"/>
            <consortium name="The Broad Institute Genome Sequencing Center for Infectious Disease"/>
            <person name="Wu L."/>
            <person name="Ma J."/>
        </authorList>
    </citation>
    <scope>NUCLEOTIDE SEQUENCE [LARGE SCALE GENOMIC DNA]</scope>
    <source>
        <strain evidence="2 3">JCM 6833</strain>
    </source>
</reference>
<dbReference type="Gene3D" id="3.40.50.1110">
    <property type="entry name" value="SGNH hydrolase"/>
    <property type="match status" value="1"/>
</dbReference>
<dbReference type="EMBL" id="BAAATD010000002">
    <property type="protein sequence ID" value="GAA2587147.1"/>
    <property type="molecule type" value="Genomic_DNA"/>
</dbReference>